<name>A0ABR3AJM3_PHYBL</name>
<feature type="transmembrane region" description="Helical" evidence="1">
    <location>
        <begin position="286"/>
        <end position="314"/>
    </location>
</feature>
<keyword evidence="1" id="KW-0812">Transmembrane</keyword>
<protein>
    <submittedName>
        <fullName evidence="2">Uncharacterized protein</fullName>
    </submittedName>
</protein>
<dbReference type="PANTHER" id="PTHR34391">
    <property type="entry name" value="UPF0658 GOLGI APPARATUS MEMBRANE PROTEIN C1952.10C-RELATED"/>
    <property type="match status" value="1"/>
</dbReference>
<comment type="caution">
    <text evidence="2">The sequence shown here is derived from an EMBL/GenBank/DDBJ whole genome shotgun (WGS) entry which is preliminary data.</text>
</comment>
<proteinExistence type="predicted"/>
<dbReference type="EMBL" id="JBCLYO010000038">
    <property type="protein sequence ID" value="KAL0075059.1"/>
    <property type="molecule type" value="Genomic_DNA"/>
</dbReference>
<dbReference type="PANTHER" id="PTHR34391:SF1">
    <property type="entry name" value="UPF0658 GOLGI APPARATUS MEMBRANE PROTEIN C1952.10C-RELATED"/>
    <property type="match status" value="1"/>
</dbReference>
<feature type="transmembrane region" description="Helical" evidence="1">
    <location>
        <begin position="229"/>
        <end position="246"/>
    </location>
</feature>
<evidence type="ECO:0000313" key="3">
    <source>
        <dbReference type="Proteomes" id="UP001448207"/>
    </source>
</evidence>
<organism evidence="2 3">
    <name type="scientific">Phycomyces blakesleeanus</name>
    <dbReference type="NCBI Taxonomy" id="4837"/>
    <lineage>
        <taxon>Eukaryota</taxon>
        <taxon>Fungi</taxon>
        <taxon>Fungi incertae sedis</taxon>
        <taxon>Mucoromycota</taxon>
        <taxon>Mucoromycotina</taxon>
        <taxon>Mucoromycetes</taxon>
        <taxon>Mucorales</taxon>
        <taxon>Phycomycetaceae</taxon>
        <taxon>Phycomyces</taxon>
    </lineage>
</organism>
<feature type="transmembrane region" description="Helical" evidence="1">
    <location>
        <begin position="149"/>
        <end position="170"/>
    </location>
</feature>
<dbReference type="InterPro" id="IPR040410">
    <property type="entry name" value="UPF0658_Golgi"/>
</dbReference>
<reference evidence="2 3" key="1">
    <citation type="submission" date="2024-04" db="EMBL/GenBank/DDBJ databases">
        <title>Symmetric and asymmetric DNA N6-adenine methylation regulates different biological responses in Mucorales.</title>
        <authorList>
            <consortium name="Lawrence Berkeley National Laboratory"/>
            <person name="Lax C."/>
            <person name="Mondo S.J."/>
            <person name="Osorio-Concepcion M."/>
            <person name="Muszewska A."/>
            <person name="Corrochano-Luque M."/>
            <person name="Gutierrez G."/>
            <person name="Riley R."/>
            <person name="Lipzen A."/>
            <person name="Guo J."/>
            <person name="Hundley H."/>
            <person name="Amirebrahimi M."/>
            <person name="Ng V."/>
            <person name="Lorenzo-Gutierrez D."/>
            <person name="Binder U."/>
            <person name="Yang J."/>
            <person name="Song Y."/>
            <person name="Canovas D."/>
            <person name="Navarro E."/>
            <person name="Freitag M."/>
            <person name="Gabaldon T."/>
            <person name="Grigoriev I.V."/>
            <person name="Corrochano L.M."/>
            <person name="Nicolas F.E."/>
            <person name="Garre V."/>
        </authorList>
    </citation>
    <scope>NUCLEOTIDE SEQUENCE [LARGE SCALE GENOMIC DNA]</scope>
    <source>
        <strain evidence="2 3">L51</strain>
    </source>
</reference>
<dbReference type="Proteomes" id="UP001448207">
    <property type="component" value="Unassembled WGS sequence"/>
</dbReference>
<sequence length="350" mass="40068">MVSMEKIITRVTETRWSKLYISTASLQCIIIIVLQSVICYQNSTQTSFLPESNHTKTKEMTIAVAAFDRLSRIKWENVSFIGFQLWFVGMAFDATVYQNTAEILALAILNVLCAVLGALEVVDGYKWMRLLAETSFSTIPLSIARDIEIALSIVIMLFACAMCYLSFAMSRQFGWNIYKKIGADIQIQRMYRMFQFFVLSLKIDIFTQFMVSVFYLIQFAANKGQTWEMIIQIVVTVLMLPMFYFARTAGSTESKLRMSIFIAFETIVLMHYALILQQAIEADNGWYTWISLVCLGSALDIVTVALGIVCMTNFNKGLKPHVQRGQKNKMMYDVELNKDFSKTPWQIDDD</sequence>
<keyword evidence="1" id="KW-0472">Membrane</keyword>
<feature type="transmembrane region" description="Helical" evidence="1">
    <location>
        <begin position="258"/>
        <end position="280"/>
    </location>
</feature>
<keyword evidence="3" id="KW-1185">Reference proteome</keyword>
<accession>A0ABR3AJM3</accession>
<feature type="transmembrane region" description="Helical" evidence="1">
    <location>
        <begin position="196"/>
        <end position="217"/>
    </location>
</feature>
<keyword evidence="1" id="KW-1133">Transmembrane helix</keyword>
<evidence type="ECO:0000313" key="2">
    <source>
        <dbReference type="EMBL" id="KAL0075059.1"/>
    </source>
</evidence>
<evidence type="ECO:0000256" key="1">
    <source>
        <dbReference type="SAM" id="Phobius"/>
    </source>
</evidence>
<gene>
    <name evidence="2" type="ORF">J3Q64DRAFT_1776493</name>
</gene>
<feature type="transmembrane region" description="Helical" evidence="1">
    <location>
        <begin position="103"/>
        <end position="122"/>
    </location>
</feature>